<dbReference type="CDD" id="cd09854">
    <property type="entry name" value="PIN_VapC-like"/>
    <property type="match status" value="1"/>
</dbReference>
<dbReference type="Pfam" id="PF11848">
    <property type="entry name" value="DUF3368"/>
    <property type="match status" value="1"/>
</dbReference>
<dbReference type="AlphaFoldDB" id="A0A7G9YN70"/>
<dbReference type="InterPro" id="IPR029060">
    <property type="entry name" value="PIN-like_dom_sf"/>
</dbReference>
<evidence type="ECO:0000313" key="1">
    <source>
        <dbReference type="EMBL" id="QNO49454.1"/>
    </source>
</evidence>
<reference evidence="1" key="1">
    <citation type="submission" date="2020-06" db="EMBL/GenBank/DDBJ databases">
        <title>Unique genomic features of the anaerobic methanotrophic archaea.</title>
        <authorList>
            <person name="Chadwick G.L."/>
            <person name="Skennerton C.T."/>
            <person name="Laso-Perez R."/>
            <person name="Leu A.O."/>
            <person name="Speth D.R."/>
            <person name="Yu H."/>
            <person name="Morgan-Lang C."/>
            <person name="Hatzenpichler R."/>
            <person name="Goudeau D."/>
            <person name="Malmstrom R."/>
            <person name="Brazelton W.J."/>
            <person name="Woyke T."/>
            <person name="Hallam S.J."/>
            <person name="Tyson G.W."/>
            <person name="Wegener G."/>
            <person name="Boetius A."/>
            <person name="Orphan V."/>
        </authorList>
    </citation>
    <scope>NUCLEOTIDE SEQUENCE</scope>
</reference>
<dbReference type="SUPFAM" id="SSF88723">
    <property type="entry name" value="PIN domain-like"/>
    <property type="match status" value="1"/>
</dbReference>
<name>A0A7G9YN70_9EURY</name>
<proteinExistence type="predicted"/>
<protein>
    <recommendedName>
        <fullName evidence="2">PIN domain-containing protein</fullName>
    </recommendedName>
</protein>
<organism evidence="1">
    <name type="scientific">Candidatus Methanogaster sp. ANME-2c ERB4</name>
    <dbReference type="NCBI Taxonomy" id="2759911"/>
    <lineage>
        <taxon>Archaea</taxon>
        <taxon>Methanobacteriati</taxon>
        <taxon>Methanobacteriota</taxon>
        <taxon>Stenosarchaea group</taxon>
        <taxon>Methanomicrobia</taxon>
        <taxon>Methanosarcinales</taxon>
        <taxon>ANME-2 cluster</taxon>
        <taxon>Candidatus Methanogasteraceae</taxon>
        <taxon>Candidatus Methanogaster</taxon>
    </lineage>
</organism>
<evidence type="ECO:0008006" key="2">
    <source>
        <dbReference type="Google" id="ProtNLM"/>
    </source>
</evidence>
<accession>A0A7G9YN70</accession>
<dbReference type="InterPro" id="IPR021799">
    <property type="entry name" value="PIN-like_prokaryotic"/>
</dbReference>
<gene>
    <name evidence="1" type="ORF">OCBBGKCP_00011</name>
</gene>
<dbReference type="EMBL" id="MT631380">
    <property type="protein sequence ID" value="QNO49454.1"/>
    <property type="molecule type" value="Genomic_DNA"/>
</dbReference>
<sequence length="169" mass="18440">MITILADTSALISLEIKGLVGLASKFVRFIIPTAVYEELGDIARFEDVHGRSATDLLGLVGSGVITVKSASAMPEHLKNIDTGEAEILSLVTSCNCDYIITDDVRALPYMRSVAEVKVLTSAFVIRLLYDTGSLSREDALNSVKEIAISRDWYGGVLEIIAYKYFNDES</sequence>